<evidence type="ECO:0000256" key="4">
    <source>
        <dbReference type="ARBA" id="ARBA00022656"/>
    </source>
</evidence>
<evidence type="ECO:0000256" key="11">
    <source>
        <dbReference type="RuleBase" id="RU361228"/>
    </source>
</evidence>
<keyword evidence="11" id="KW-0520">NAD</keyword>
<protein>
    <recommendedName>
        <fullName evidence="11">NAD(P)(+)--arginine ADP-ribosyltransferase</fullName>
        <ecNumber evidence="11">2.4.2.31</ecNumber>
    </recommendedName>
    <alternativeName>
        <fullName evidence="11">Mono(ADP-ribosyl)transferase</fullName>
    </alternativeName>
</protein>
<name>A0AAZ3PFT5_ONCTS</name>
<comment type="catalytic activity">
    <reaction evidence="10 11">
        <text>L-arginyl-[protein] + NAD(+) = N(omega)-(ADP-D-ribosyl)-L-arginyl-[protein] + nicotinamide + H(+)</text>
        <dbReference type="Rhea" id="RHEA:19149"/>
        <dbReference type="Rhea" id="RHEA-COMP:10532"/>
        <dbReference type="Rhea" id="RHEA-COMP:15087"/>
        <dbReference type="ChEBI" id="CHEBI:15378"/>
        <dbReference type="ChEBI" id="CHEBI:17154"/>
        <dbReference type="ChEBI" id="CHEBI:29965"/>
        <dbReference type="ChEBI" id="CHEBI:57540"/>
        <dbReference type="ChEBI" id="CHEBI:142554"/>
        <dbReference type="EC" id="2.4.2.31"/>
    </reaction>
</comment>
<evidence type="ECO:0000256" key="9">
    <source>
        <dbReference type="ARBA" id="ARBA00023026"/>
    </source>
</evidence>
<evidence type="ECO:0000256" key="3">
    <source>
        <dbReference type="ARBA" id="ARBA00022525"/>
    </source>
</evidence>
<evidence type="ECO:0000256" key="5">
    <source>
        <dbReference type="ARBA" id="ARBA00022676"/>
    </source>
</evidence>
<dbReference type="AlphaFoldDB" id="A0AAZ3PFT5"/>
<evidence type="ECO:0000256" key="1">
    <source>
        <dbReference type="ARBA" id="ARBA00004613"/>
    </source>
</evidence>
<dbReference type="GO" id="GO:0016779">
    <property type="term" value="F:nucleotidyltransferase activity"/>
    <property type="evidence" value="ECO:0007669"/>
    <property type="project" value="UniProtKB-KW"/>
</dbReference>
<keyword evidence="5 11" id="KW-0328">Glycosyltransferase</keyword>
<keyword evidence="13" id="KW-1185">Reference proteome</keyword>
<dbReference type="Gene3D" id="3.90.176.10">
    <property type="entry name" value="Toxin ADP-ribosyltransferase, Chain A, domain 1"/>
    <property type="match status" value="1"/>
</dbReference>
<dbReference type="GO" id="GO:0090729">
    <property type="term" value="F:toxin activity"/>
    <property type="evidence" value="ECO:0007669"/>
    <property type="project" value="UniProtKB-KW"/>
</dbReference>
<dbReference type="InterPro" id="IPR050999">
    <property type="entry name" value="ADP-ribosyltransferase_ARG"/>
</dbReference>
<evidence type="ECO:0000256" key="2">
    <source>
        <dbReference type="ARBA" id="ARBA00009558"/>
    </source>
</evidence>
<comment type="similarity">
    <text evidence="2 11">Belongs to the Arg-specific ADP-ribosyltransferase family.</text>
</comment>
<keyword evidence="6 11" id="KW-0808">Transferase</keyword>
<proteinExistence type="inferred from homology"/>
<dbReference type="InterPro" id="IPR000768">
    <property type="entry name" value="ART"/>
</dbReference>
<sequence length="126" mass="14910">MTPTRAVRIRCAGRSMTITCQKREERTKISTRLGPLLRTITKKKENYSLAIQVYVNATSNVYKSFNAATRTQKESYKTAFKYHSLHFFLANALRILNTFWRRFIKQHFHTYRGTNVTFFSDRKTTM</sequence>
<dbReference type="GO" id="GO:0005576">
    <property type="term" value="C:extracellular region"/>
    <property type="evidence" value="ECO:0007669"/>
    <property type="project" value="UniProtKB-SubCell"/>
</dbReference>
<dbReference type="Pfam" id="PF01129">
    <property type="entry name" value="ART"/>
    <property type="match status" value="1"/>
</dbReference>
<keyword evidence="7" id="KW-0548">Nucleotidyltransferase</keyword>
<organism evidence="12 13">
    <name type="scientific">Oncorhynchus tshawytscha</name>
    <name type="common">Chinook salmon</name>
    <name type="synonym">Salmo tshawytscha</name>
    <dbReference type="NCBI Taxonomy" id="74940"/>
    <lineage>
        <taxon>Eukaryota</taxon>
        <taxon>Metazoa</taxon>
        <taxon>Chordata</taxon>
        <taxon>Craniata</taxon>
        <taxon>Vertebrata</taxon>
        <taxon>Euteleostomi</taxon>
        <taxon>Actinopterygii</taxon>
        <taxon>Neopterygii</taxon>
        <taxon>Teleostei</taxon>
        <taxon>Protacanthopterygii</taxon>
        <taxon>Salmoniformes</taxon>
        <taxon>Salmonidae</taxon>
        <taxon>Salmoninae</taxon>
        <taxon>Oncorhynchus</taxon>
    </lineage>
</organism>
<evidence type="ECO:0000313" key="12">
    <source>
        <dbReference type="Ensembl" id="ENSOTSP00005115018.1"/>
    </source>
</evidence>
<dbReference type="SUPFAM" id="SSF56399">
    <property type="entry name" value="ADP-ribosylation"/>
    <property type="match status" value="1"/>
</dbReference>
<dbReference type="GeneTree" id="ENSGT01030000234601"/>
<accession>A0AAZ3PFT5</accession>
<evidence type="ECO:0000256" key="7">
    <source>
        <dbReference type="ARBA" id="ARBA00022695"/>
    </source>
</evidence>
<evidence type="ECO:0000313" key="13">
    <source>
        <dbReference type="Proteomes" id="UP000694402"/>
    </source>
</evidence>
<evidence type="ECO:0000256" key="8">
    <source>
        <dbReference type="ARBA" id="ARBA00022857"/>
    </source>
</evidence>
<dbReference type="PANTHER" id="PTHR10339:SF25">
    <property type="entry name" value="SECRETED EXOENZYME S"/>
    <property type="match status" value="1"/>
</dbReference>
<comment type="subcellular location">
    <subcellularLocation>
        <location evidence="1">Secreted</location>
    </subcellularLocation>
</comment>
<keyword evidence="8 11" id="KW-0521">NADP</keyword>
<keyword evidence="3" id="KW-0964">Secreted</keyword>
<dbReference type="Ensembl" id="ENSOTST00005162977.1">
    <property type="protein sequence ID" value="ENSOTSP00005150292.1"/>
    <property type="gene ID" value="ENSOTSG00005070018.1"/>
</dbReference>
<dbReference type="EC" id="2.4.2.31" evidence="11"/>
<keyword evidence="4" id="KW-0800">Toxin</keyword>
<reference evidence="13" key="1">
    <citation type="journal article" date="2018" name="PLoS ONE">
        <title>Chinook salmon (Oncorhynchus tshawytscha) genome and transcriptome.</title>
        <authorList>
            <person name="Christensen K.A."/>
            <person name="Leong J.S."/>
            <person name="Sakhrani D."/>
            <person name="Biagi C.A."/>
            <person name="Minkley D.R."/>
            <person name="Withler R.E."/>
            <person name="Rondeau E.B."/>
            <person name="Koop B.F."/>
            <person name="Devlin R.H."/>
        </authorList>
    </citation>
    <scope>NUCLEOTIDE SEQUENCE [LARGE SCALE GENOMIC DNA]</scope>
</reference>
<dbReference type="GO" id="GO:0003950">
    <property type="term" value="F:NAD+ poly-ADP-ribosyltransferase activity"/>
    <property type="evidence" value="ECO:0007669"/>
    <property type="project" value="TreeGrafter"/>
</dbReference>
<dbReference type="GO" id="GO:0106274">
    <property type="term" value="F:NAD+-protein-arginine ADP-ribosyltransferase activity"/>
    <property type="evidence" value="ECO:0007669"/>
    <property type="project" value="UniProtKB-EC"/>
</dbReference>
<keyword evidence="9" id="KW-0843">Virulence</keyword>
<dbReference type="PANTHER" id="PTHR10339">
    <property type="entry name" value="ADP-RIBOSYLTRANSFERASE"/>
    <property type="match status" value="1"/>
</dbReference>
<dbReference type="Ensembl" id="ENSOTST00005136404.1">
    <property type="protein sequence ID" value="ENSOTSP00005115018.1"/>
    <property type="gene ID" value="ENSOTSG00005070018.1"/>
</dbReference>
<evidence type="ECO:0000256" key="6">
    <source>
        <dbReference type="ARBA" id="ARBA00022679"/>
    </source>
</evidence>
<dbReference type="Proteomes" id="UP000694402">
    <property type="component" value="Unassembled WGS sequence"/>
</dbReference>
<evidence type="ECO:0000256" key="10">
    <source>
        <dbReference type="ARBA" id="ARBA00047597"/>
    </source>
</evidence>
<reference evidence="12" key="2">
    <citation type="submission" date="2025-05" db="UniProtKB">
        <authorList>
            <consortium name="Ensembl"/>
        </authorList>
    </citation>
    <scope>IDENTIFICATION</scope>
</reference>